<accession>A0A0A9CSV7</accession>
<organism evidence="2">
    <name type="scientific">Arundo donax</name>
    <name type="common">Giant reed</name>
    <name type="synonym">Donax arundinaceus</name>
    <dbReference type="NCBI Taxonomy" id="35708"/>
    <lineage>
        <taxon>Eukaryota</taxon>
        <taxon>Viridiplantae</taxon>
        <taxon>Streptophyta</taxon>
        <taxon>Embryophyta</taxon>
        <taxon>Tracheophyta</taxon>
        <taxon>Spermatophyta</taxon>
        <taxon>Magnoliopsida</taxon>
        <taxon>Liliopsida</taxon>
        <taxon>Poales</taxon>
        <taxon>Poaceae</taxon>
        <taxon>PACMAD clade</taxon>
        <taxon>Arundinoideae</taxon>
        <taxon>Arundineae</taxon>
        <taxon>Arundo</taxon>
    </lineage>
</organism>
<name>A0A0A9CSV7_ARUDO</name>
<dbReference type="AlphaFoldDB" id="A0A0A9CSV7"/>
<feature type="region of interest" description="Disordered" evidence="1">
    <location>
        <begin position="1"/>
        <end position="24"/>
    </location>
</feature>
<reference evidence="2" key="2">
    <citation type="journal article" date="2015" name="Data Brief">
        <title>Shoot transcriptome of the giant reed, Arundo donax.</title>
        <authorList>
            <person name="Barrero R.A."/>
            <person name="Guerrero F.D."/>
            <person name="Moolhuijzen P."/>
            <person name="Goolsby J.A."/>
            <person name="Tidwell J."/>
            <person name="Bellgard S.E."/>
            <person name="Bellgard M.I."/>
        </authorList>
    </citation>
    <scope>NUCLEOTIDE SEQUENCE</scope>
    <source>
        <tissue evidence="2">Shoot tissue taken approximately 20 cm above the soil surface</tissue>
    </source>
</reference>
<sequence>METEAPAPPAGAAEKPPWCQMPRR</sequence>
<protein>
    <submittedName>
        <fullName evidence="2">Uncharacterized protein</fullName>
    </submittedName>
</protein>
<dbReference type="EMBL" id="GBRH01221415">
    <property type="protein sequence ID" value="JAD76480.1"/>
    <property type="molecule type" value="Transcribed_RNA"/>
</dbReference>
<reference evidence="2" key="1">
    <citation type="submission" date="2014-09" db="EMBL/GenBank/DDBJ databases">
        <authorList>
            <person name="Magalhaes I.L.F."/>
            <person name="Oliveira U."/>
            <person name="Santos F.R."/>
            <person name="Vidigal T.H.D.A."/>
            <person name="Brescovit A.D."/>
            <person name="Santos A.J."/>
        </authorList>
    </citation>
    <scope>NUCLEOTIDE SEQUENCE</scope>
    <source>
        <tissue evidence="2">Shoot tissue taken approximately 20 cm above the soil surface</tissue>
    </source>
</reference>
<evidence type="ECO:0000313" key="2">
    <source>
        <dbReference type="EMBL" id="JAD76480.1"/>
    </source>
</evidence>
<evidence type="ECO:0000256" key="1">
    <source>
        <dbReference type="SAM" id="MobiDB-lite"/>
    </source>
</evidence>
<proteinExistence type="predicted"/>